<dbReference type="Proteomes" id="UP000676601">
    <property type="component" value="Unassembled WGS sequence"/>
</dbReference>
<protein>
    <submittedName>
        <fullName evidence="2">Trans-3-hydroxy-L-proline dehydratase</fullName>
    </submittedName>
</protein>
<name>A0ABQ4LD06_9BACL</name>
<dbReference type="Gene3D" id="3.10.310.10">
    <property type="entry name" value="Diaminopimelate Epimerase, Chain A, domain 1"/>
    <property type="match status" value="2"/>
</dbReference>
<comment type="caution">
    <text evidence="2">The sequence shown here is derived from an EMBL/GenBank/DDBJ whole genome shotgun (WGS) entry which is preliminary data.</text>
</comment>
<keyword evidence="3" id="KW-1185">Reference proteome</keyword>
<dbReference type="PANTHER" id="PTHR33442">
    <property type="entry name" value="TRANS-3-HYDROXY-L-PROLINE DEHYDRATASE"/>
    <property type="match status" value="1"/>
</dbReference>
<dbReference type="Pfam" id="PF05544">
    <property type="entry name" value="Pro_racemase"/>
    <property type="match status" value="1"/>
</dbReference>
<dbReference type="PIRSF" id="PIRSF029792">
    <property type="entry name" value="Pro_racemase"/>
    <property type="match status" value="1"/>
</dbReference>
<evidence type="ECO:0000313" key="2">
    <source>
        <dbReference type="EMBL" id="GIO54227.1"/>
    </source>
</evidence>
<gene>
    <name evidence="2" type="primary">prdF</name>
    <name evidence="2" type="ORF">J21TS7_25450</name>
</gene>
<dbReference type="SUPFAM" id="SSF54506">
    <property type="entry name" value="Diaminopimelate epimerase-like"/>
    <property type="match status" value="1"/>
</dbReference>
<comment type="similarity">
    <text evidence="1">Belongs to the proline racemase family.</text>
</comment>
<dbReference type="RefSeq" id="WP_212983778.1">
    <property type="nucleotide sequence ID" value="NZ_BORU01000001.1"/>
</dbReference>
<reference evidence="2 3" key="1">
    <citation type="submission" date="2021-03" db="EMBL/GenBank/DDBJ databases">
        <title>Antimicrobial resistance genes in bacteria isolated from Japanese honey, and their potential for conferring macrolide and lincosamide resistance in the American foulbrood pathogen Paenibacillus larvae.</title>
        <authorList>
            <person name="Okamoto M."/>
            <person name="Kumagai M."/>
            <person name="Kanamori H."/>
            <person name="Takamatsu D."/>
        </authorList>
    </citation>
    <scope>NUCLEOTIDE SEQUENCE [LARGE SCALE GENOMIC DNA]</scope>
    <source>
        <strain evidence="2 3">J21TS7</strain>
    </source>
</reference>
<evidence type="ECO:0000313" key="3">
    <source>
        <dbReference type="Proteomes" id="UP000676601"/>
    </source>
</evidence>
<dbReference type="SFLD" id="SFLDS00028">
    <property type="entry name" value="Proline_Racemase"/>
    <property type="match status" value="1"/>
</dbReference>
<accession>A0ABQ4LD06</accession>
<dbReference type="InterPro" id="IPR008794">
    <property type="entry name" value="Pro_racemase_fam"/>
</dbReference>
<dbReference type="PANTHER" id="PTHR33442:SF1">
    <property type="entry name" value="TRANS-3-HYDROXY-L-PROLINE DEHYDRATASE"/>
    <property type="match status" value="1"/>
</dbReference>
<evidence type="ECO:0000256" key="1">
    <source>
        <dbReference type="ARBA" id="ARBA00007529"/>
    </source>
</evidence>
<proteinExistence type="inferred from homology"/>
<sequence length="332" mass="35932">METKKWYAAIDVHSCGQPLRIITGGLPPLAGSTMRDKAVFFQRHEDDARKLLMSEPRGHYAMTGAIVTAPVTPEARFGLLFLNQQGLASVSGHGIIAAATAWTATGQIAPSDAAAGILIDCPAGTVRVIADMEGDEVREVSYRNVPSYVHTERLPVTIQGREIRVDVAFSGEFFAVVDIGEFGATSFEPHQLREWAGMIRSEAERRLELQHPQLDWITGIHGVFFYRRDERDRLSFRSACVFAGEQLDRSPGGAGVCAHLAVLGSRGRLEPGQQAVYQGISGVQVIGSIAGDTLLAGNKTVIPQLTGTAYVLGFMNFVLDPDDPLPDGFVLN</sequence>
<dbReference type="EMBL" id="BORU01000001">
    <property type="protein sequence ID" value="GIO54227.1"/>
    <property type="molecule type" value="Genomic_DNA"/>
</dbReference>
<organism evidence="2 3">
    <name type="scientific">Paenibacillus cineris</name>
    <dbReference type="NCBI Taxonomy" id="237530"/>
    <lineage>
        <taxon>Bacteria</taxon>
        <taxon>Bacillati</taxon>
        <taxon>Bacillota</taxon>
        <taxon>Bacilli</taxon>
        <taxon>Bacillales</taxon>
        <taxon>Paenibacillaceae</taxon>
        <taxon>Paenibacillus</taxon>
    </lineage>
</organism>